<dbReference type="AlphaFoldDB" id="A0A7J5DS54"/>
<keyword evidence="2" id="KW-0732">Signal</keyword>
<feature type="chain" id="PRO_5038678482" evidence="2">
    <location>
        <begin position="20"/>
        <end position="430"/>
    </location>
</feature>
<name>A0A7J5DS54_NOCSI</name>
<organism evidence="3 4">
    <name type="scientific">Nocardioides simplex</name>
    <name type="common">Arthrobacter simplex</name>
    <dbReference type="NCBI Taxonomy" id="2045"/>
    <lineage>
        <taxon>Bacteria</taxon>
        <taxon>Bacillati</taxon>
        <taxon>Actinomycetota</taxon>
        <taxon>Actinomycetes</taxon>
        <taxon>Propionibacteriales</taxon>
        <taxon>Nocardioidaceae</taxon>
        <taxon>Pimelobacter</taxon>
    </lineage>
</organism>
<dbReference type="Gene3D" id="2.60.40.2700">
    <property type="match status" value="1"/>
</dbReference>
<dbReference type="Pfam" id="PF07676">
    <property type="entry name" value="PD40"/>
    <property type="match status" value="1"/>
</dbReference>
<proteinExistence type="predicted"/>
<evidence type="ECO:0000313" key="4">
    <source>
        <dbReference type="Proteomes" id="UP000449906"/>
    </source>
</evidence>
<comment type="caution">
    <text evidence="3">The sequence shown here is derived from an EMBL/GenBank/DDBJ whole genome shotgun (WGS) entry which is preliminary data.</text>
</comment>
<dbReference type="RefSeq" id="WP_151582287.1">
    <property type="nucleotide sequence ID" value="NZ_WBVM01000004.1"/>
</dbReference>
<feature type="compositionally biased region" description="Polar residues" evidence="1">
    <location>
        <begin position="70"/>
        <end position="82"/>
    </location>
</feature>
<gene>
    <name evidence="3" type="ORF">F9L07_24250</name>
</gene>
<dbReference type="EMBL" id="WBVM01000004">
    <property type="protein sequence ID" value="KAB2807806.1"/>
    <property type="molecule type" value="Genomic_DNA"/>
</dbReference>
<evidence type="ECO:0000256" key="1">
    <source>
        <dbReference type="SAM" id="MobiDB-lite"/>
    </source>
</evidence>
<dbReference type="InterPro" id="IPR011659">
    <property type="entry name" value="WD40"/>
</dbReference>
<sequence>MRPSRLLRTCALLSLPILALTGLPGAGAGAAAPLPAAAAAAPASLGTIVYLKGHDVYVARPDGSGERRLTTNGTSANPWRSPSSADNGIVVAARGPVVYRMDQWGTVLSSFDPPDLKDSSREPIGGRIADATISPDGSKITYTYEHFVCPDTGGACRERWVTAVSAATAFTPATQYGVGYYDNPSWVTGSRLVLNGTDFDSIHLFDLARDQQFWFNDGQASTDFHPLFEPTVSRDGTAFASTRGEGDEAHIMISSVNGNALSGPRPTWPTQRCRTDATSAAFASPTFAPDSSALAWAGPGGVWVKDAPLDCAVQETLALPGARAPYWSNAALQSVRPVHRFGLRAAPSVKAPRVVRPGARLAARAGTWSPQPARFRYQWLRNGRAIPRATGATYKVTKADRRRKLSVRVTVSSAGFRDAVATSRVVKVRR</sequence>
<dbReference type="SUPFAM" id="SSF50969">
    <property type="entry name" value="YVTN repeat-like/Quinoprotein amine dehydrogenase"/>
    <property type="match status" value="1"/>
</dbReference>
<evidence type="ECO:0000256" key="2">
    <source>
        <dbReference type="SAM" id="SignalP"/>
    </source>
</evidence>
<dbReference type="Proteomes" id="UP000449906">
    <property type="component" value="Unassembled WGS sequence"/>
</dbReference>
<reference evidence="3 4" key="1">
    <citation type="submission" date="2019-09" db="EMBL/GenBank/DDBJ databases">
        <title>Pimelobacter sp. isolated from Paulinella.</title>
        <authorList>
            <person name="Jeong S.E."/>
        </authorList>
    </citation>
    <scope>NUCLEOTIDE SEQUENCE [LARGE SCALE GENOMIC DNA]</scope>
    <source>
        <strain evidence="3 4">Pch-N</strain>
    </source>
</reference>
<accession>A0A7J5DS54</accession>
<dbReference type="InterPro" id="IPR011044">
    <property type="entry name" value="Quino_amine_DH_bsu"/>
</dbReference>
<protein>
    <submittedName>
        <fullName evidence="3">Uncharacterized protein</fullName>
    </submittedName>
</protein>
<feature type="region of interest" description="Disordered" evidence="1">
    <location>
        <begin position="61"/>
        <end position="82"/>
    </location>
</feature>
<feature type="signal peptide" evidence="2">
    <location>
        <begin position="1"/>
        <end position="19"/>
    </location>
</feature>
<evidence type="ECO:0000313" key="3">
    <source>
        <dbReference type="EMBL" id="KAB2807806.1"/>
    </source>
</evidence>